<dbReference type="Proteomes" id="UP001497623">
    <property type="component" value="Unassembled WGS sequence"/>
</dbReference>
<feature type="transmembrane region" description="Helical" evidence="2">
    <location>
        <begin position="81"/>
        <end position="106"/>
    </location>
</feature>
<reference evidence="3 4" key="1">
    <citation type="submission" date="2024-05" db="EMBL/GenBank/DDBJ databases">
        <authorList>
            <person name="Wallberg A."/>
        </authorList>
    </citation>
    <scope>NUCLEOTIDE SEQUENCE [LARGE SCALE GENOMIC DNA]</scope>
</reference>
<proteinExistence type="predicted"/>
<keyword evidence="4" id="KW-1185">Reference proteome</keyword>
<gene>
    <name evidence="3" type="ORF">MNOR_LOCUS15223</name>
</gene>
<evidence type="ECO:0000256" key="2">
    <source>
        <dbReference type="SAM" id="Phobius"/>
    </source>
</evidence>
<evidence type="ECO:0000313" key="3">
    <source>
        <dbReference type="EMBL" id="CAL4094734.1"/>
    </source>
</evidence>
<organism evidence="3 4">
    <name type="scientific">Meganyctiphanes norvegica</name>
    <name type="common">Northern krill</name>
    <name type="synonym">Thysanopoda norvegica</name>
    <dbReference type="NCBI Taxonomy" id="48144"/>
    <lineage>
        <taxon>Eukaryota</taxon>
        <taxon>Metazoa</taxon>
        <taxon>Ecdysozoa</taxon>
        <taxon>Arthropoda</taxon>
        <taxon>Crustacea</taxon>
        <taxon>Multicrustacea</taxon>
        <taxon>Malacostraca</taxon>
        <taxon>Eumalacostraca</taxon>
        <taxon>Eucarida</taxon>
        <taxon>Euphausiacea</taxon>
        <taxon>Euphausiidae</taxon>
        <taxon>Meganyctiphanes</taxon>
    </lineage>
</organism>
<sequence>MPKASCVFTQHNCSEVANAELHPSNPCQCYCSGFWPAECVYWGIPDYRQQCHCSSNRADIASPNEGCTDYRSRVIPLIPSWVFATGFITAVVLGFLIFCVVCFCVIRTAWIKYKTRLLLTRPKPCNLEWLESSPSEEDRRSRVSMPDDSCIFQENKGIESSKSFSEAVHHVSSASTHVGRQYRLIPRDSVGPTMTINPPPYPASNPPSYRSTPPPYPDNPPPYNEICHEFTREPVALPRRVSLEADVHL</sequence>
<keyword evidence="2" id="KW-1133">Transmembrane helix</keyword>
<accession>A0AAV2QTG2</accession>
<protein>
    <submittedName>
        <fullName evidence="3">Uncharacterized protein</fullName>
    </submittedName>
</protein>
<dbReference type="AlphaFoldDB" id="A0AAV2QTG2"/>
<name>A0AAV2QTG2_MEGNR</name>
<keyword evidence="2" id="KW-0812">Transmembrane</keyword>
<keyword evidence="2" id="KW-0472">Membrane</keyword>
<feature type="region of interest" description="Disordered" evidence="1">
    <location>
        <begin position="193"/>
        <end position="219"/>
    </location>
</feature>
<evidence type="ECO:0000313" key="4">
    <source>
        <dbReference type="Proteomes" id="UP001497623"/>
    </source>
</evidence>
<dbReference type="EMBL" id="CAXKWB010009433">
    <property type="protein sequence ID" value="CAL4094734.1"/>
    <property type="molecule type" value="Genomic_DNA"/>
</dbReference>
<comment type="caution">
    <text evidence="3">The sequence shown here is derived from an EMBL/GenBank/DDBJ whole genome shotgun (WGS) entry which is preliminary data.</text>
</comment>
<evidence type="ECO:0000256" key="1">
    <source>
        <dbReference type="SAM" id="MobiDB-lite"/>
    </source>
</evidence>